<dbReference type="EMBL" id="JAQNDK010000001">
    <property type="protein sequence ID" value="MDC0678367.1"/>
    <property type="molecule type" value="Genomic_DNA"/>
</dbReference>
<reference evidence="5 6" key="1">
    <citation type="submission" date="2023-01" db="EMBL/GenBank/DDBJ databases">
        <title>Minimal conservation of predation-associated metabolite biosynthetic gene clusters underscores biosynthetic potential of Myxococcota including descriptions for ten novel species: Archangium lansinium sp. nov., Myxococcus landrumus sp. nov., Nannocystis bai.</title>
        <authorList>
            <person name="Ahearne A."/>
            <person name="Stevens C."/>
            <person name="Dowd S."/>
        </authorList>
    </citation>
    <scope>NUCLEOTIDE SEQUENCE [LARGE SCALE GENOMIC DNA]</scope>
    <source>
        <strain evidence="5 6">WIWO2</strain>
    </source>
</reference>
<keyword evidence="3" id="KW-0408">Iron</keyword>
<dbReference type="SUPFAM" id="SSF51197">
    <property type="entry name" value="Clavaminate synthase-like"/>
    <property type="match status" value="1"/>
</dbReference>
<feature type="domain" description="JmjC" evidence="4">
    <location>
        <begin position="81"/>
        <end position="242"/>
    </location>
</feature>
<dbReference type="Gene3D" id="2.60.120.650">
    <property type="entry name" value="Cupin"/>
    <property type="match status" value="1"/>
</dbReference>
<evidence type="ECO:0000256" key="3">
    <source>
        <dbReference type="ARBA" id="ARBA00023004"/>
    </source>
</evidence>
<proteinExistence type="predicted"/>
<dbReference type="InterPro" id="IPR003347">
    <property type="entry name" value="JmjC_dom"/>
</dbReference>
<keyword evidence="2" id="KW-0479">Metal-binding</keyword>
<dbReference type="PROSITE" id="PS51184">
    <property type="entry name" value="JMJC"/>
    <property type="match status" value="1"/>
</dbReference>
<dbReference type="PANTHER" id="PTHR13096:SF9">
    <property type="entry name" value="BIFUNCTIONAL LYSINE-SPECIFIC DEMETHYLASE AND HISTIDYL-HYDROXYLASE"/>
    <property type="match status" value="1"/>
</dbReference>
<dbReference type="Proteomes" id="UP001217485">
    <property type="component" value="Unassembled WGS sequence"/>
</dbReference>
<comment type="cofactor">
    <cofactor evidence="1">
        <name>Fe(2+)</name>
        <dbReference type="ChEBI" id="CHEBI:29033"/>
    </cofactor>
</comment>
<dbReference type="PANTHER" id="PTHR13096">
    <property type="entry name" value="MINA53 MYC INDUCED NUCLEAR ANTIGEN"/>
    <property type="match status" value="1"/>
</dbReference>
<gene>
    <name evidence="5" type="ORF">POL72_11545</name>
</gene>
<name>A0ABT5BZI4_9BACT</name>
<comment type="caution">
    <text evidence="5">The sequence shown here is derived from an EMBL/GenBank/DDBJ whole genome shotgun (WGS) entry which is preliminary data.</text>
</comment>
<evidence type="ECO:0000259" key="4">
    <source>
        <dbReference type="PROSITE" id="PS51184"/>
    </source>
</evidence>
<dbReference type="InterPro" id="IPR039994">
    <property type="entry name" value="NO66-like"/>
</dbReference>
<sequence>MESLIPGSLDDLLRGARTSGRSPNWPLASPPKGGDGLADLPTVEAVLDAIAEGRVHPEKVFFIDATSEYVDAKRFLRAEPDAALDGAGVRRFFEVEGGSLLLAGVQDCFPAVGALTSALSGALLAQANTNLYLTPGGAQTFPRHWDTHDVVVLQLEGRKRWTIYEPLLEAPLHRHHACRTAELREMTPRWGEIEMQPGGALYIPRGYLHEATAVEGPSLHISTGIHRITWHRLVEVMVADALRECAEDLTFRGDCPAGGAHLAATVREGIAPRVEALVKRLREIDAAEVLQSLTEPADGPTDEEES</sequence>
<organism evidence="5 6">
    <name type="scientific">Sorangium atrum</name>
    <dbReference type="NCBI Taxonomy" id="2995308"/>
    <lineage>
        <taxon>Bacteria</taxon>
        <taxon>Pseudomonadati</taxon>
        <taxon>Myxococcota</taxon>
        <taxon>Polyangia</taxon>
        <taxon>Polyangiales</taxon>
        <taxon>Polyangiaceae</taxon>
        <taxon>Sorangium</taxon>
    </lineage>
</organism>
<protein>
    <submittedName>
        <fullName evidence="5">Cupin domain-containing protein</fullName>
    </submittedName>
</protein>
<evidence type="ECO:0000256" key="2">
    <source>
        <dbReference type="ARBA" id="ARBA00022723"/>
    </source>
</evidence>
<evidence type="ECO:0000313" key="5">
    <source>
        <dbReference type="EMBL" id="MDC0678367.1"/>
    </source>
</evidence>
<accession>A0ABT5BZI4</accession>
<evidence type="ECO:0000313" key="6">
    <source>
        <dbReference type="Proteomes" id="UP001217485"/>
    </source>
</evidence>
<keyword evidence="6" id="KW-1185">Reference proteome</keyword>
<dbReference type="Pfam" id="PF08007">
    <property type="entry name" value="JmjC_2"/>
    <property type="match status" value="1"/>
</dbReference>
<dbReference type="RefSeq" id="WP_272095174.1">
    <property type="nucleotide sequence ID" value="NZ_JAQNDK010000001.1"/>
</dbReference>
<evidence type="ECO:0000256" key="1">
    <source>
        <dbReference type="ARBA" id="ARBA00001954"/>
    </source>
</evidence>